<name>A0A437NCB1_9SPHN</name>
<feature type="signal peptide" evidence="3">
    <location>
        <begin position="1"/>
        <end position="26"/>
    </location>
</feature>
<dbReference type="InterPro" id="IPR045748">
    <property type="entry name" value="DcaP"/>
</dbReference>
<keyword evidence="5" id="KW-1185">Reference proteome</keyword>
<keyword evidence="3" id="KW-0732">Signal</keyword>
<dbReference type="AlphaFoldDB" id="A0A437NCB1"/>
<evidence type="ECO:0000256" key="1">
    <source>
        <dbReference type="SAM" id="Coils"/>
    </source>
</evidence>
<feature type="coiled-coil region" evidence="1">
    <location>
        <begin position="33"/>
        <end position="67"/>
    </location>
</feature>
<proteinExistence type="predicted"/>
<dbReference type="Pfam" id="PF19577">
    <property type="entry name" value="DcaP"/>
    <property type="match status" value="1"/>
</dbReference>
<sequence length="495" mass="52147">MPDRKRAALAWLMAATALASTSVAHASTKPVAKSTAAQREAALVARLEKLEAEIAQLRGQAANAKAETVAVAQAASAADAHAASATQLAQSVAKESRETSTRLAVAEKKPQPEGMRVGSTTVKIGGFLKLNADSSHYDGGAVASNTLGRDFYLPQTLPVASATSKPTTDTDFSAKQTRLWLNIESQVAGHVVKGYLETDFQTTASAAQNVAGGGSQRTTNGYTLALRRAFVQFDKWTFGQDWTTFQYTAALPESTDFVGATEGTVFIRQPLIRYSTPLGKGMTLHLAAENPESATATAGSATLVENGTDHVPDAVVRLAYASAKGELSVAGIGRQIRAEVSGAGVTTKGYGISTGAKYFLNANKTSDLRLMATYGQGIGRYVGLNFSPDAVYMPTSNSLANVKTFAALAAAHVAISPTVRVNLIGSMQAVSYDSSLSAASIAAYNKKAWSGAINLFYSPVKMIDLGIEYRHGERELVSGAKGSLDRFEFAAKYNF</sequence>
<evidence type="ECO:0000313" key="4">
    <source>
        <dbReference type="EMBL" id="RVU07581.1"/>
    </source>
</evidence>
<feature type="chain" id="PRO_5032331957" evidence="3">
    <location>
        <begin position="27"/>
        <end position="495"/>
    </location>
</feature>
<dbReference type="Proteomes" id="UP000282837">
    <property type="component" value="Unassembled WGS sequence"/>
</dbReference>
<dbReference type="RefSeq" id="WP_127705083.1">
    <property type="nucleotide sequence ID" value="NZ_SACO01000001.1"/>
</dbReference>
<accession>A0A437NCB1</accession>
<gene>
    <name evidence="4" type="ORF">EOE18_00360</name>
</gene>
<dbReference type="EMBL" id="SACO01000001">
    <property type="protein sequence ID" value="RVU07581.1"/>
    <property type="molecule type" value="Genomic_DNA"/>
</dbReference>
<dbReference type="SUPFAM" id="SSF56935">
    <property type="entry name" value="Porins"/>
    <property type="match status" value="1"/>
</dbReference>
<feature type="region of interest" description="Disordered" evidence="2">
    <location>
        <begin position="89"/>
        <end position="118"/>
    </location>
</feature>
<evidence type="ECO:0000313" key="5">
    <source>
        <dbReference type="Proteomes" id="UP000282837"/>
    </source>
</evidence>
<feature type="compositionally biased region" description="Basic and acidic residues" evidence="2">
    <location>
        <begin position="94"/>
        <end position="111"/>
    </location>
</feature>
<protein>
    <submittedName>
        <fullName evidence="4">Uncharacterized protein</fullName>
    </submittedName>
</protein>
<dbReference type="OrthoDB" id="9763822at2"/>
<evidence type="ECO:0000256" key="2">
    <source>
        <dbReference type="SAM" id="MobiDB-lite"/>
    </source>
</evidence>
<reference evidence="4 5" key="1">
    <citation type="submission" date="2019-01" db="EMBL/GenBank/DDBJ databases">
        <authorList>
            <person name="Chen W.-M."/>
        </authorList>
    </citation>
    <scope>NUCLEOTIDE SEQUENCE [LARGE SCALE GENOMIC DNA]</scope>
    <source>
        <strain evidence="4 5">FSY-9</strain>
    </source>
</reference>
<evidence type="ECO:0000256" key="3">
    <source>
        <dbReference type="SAM" id="SignalP"/>
    </source>
</evidence>
<comment type="caution">
    <text evidence="4">The sequence shown here is derived from an EMBL/GenBank/DDBJ whole genome shotgun (WGS) entry which is preliminary data.</text>
</comment>
<organism evidence="4 5">
    <name type="scientific">Novosphingobium umbonatum</name>
    <dbReference type="NCBI Taxonomy" id="1908524"/>
    <lineage>
        <taxon>Bacteria</taxon>
        <taxon>Pseudomonadati</taxon>
        <taxon>Pseudomonadota</taxon>
        <taxon>Alphaproteobacteria</taxon>
        <taxon>Sphingomonadales</taxon>
        <taxon>Sphingomonadaceae</taxon>
        <taxon>Novosphingobium</taxon>
    </lineage>
</organism>
<keyword evidence="1" id="KW-0175">Coiled coil</keyword>